<dbReference type="CDD" id="cd00077">
    <property type="entry name" value="HDc"/>
    <property type="match status" value="1"/>
</dbReference>
<dbReference type="PANTHER" id="PTHR43155:SF2">
    <property type="entry name" value="CYCLIC DI-GMP PHOSPHODIESTERASE PA4108"/>
    <property type="match status" value="1"/>
</dbReference>
<dbReference type="Proteomes" id="UP001501510">
    <property type="component" value="Unassembled WGS sequence"/>
</dbReference>
<proteinExistence type="predicted"/>
<feature type="domain" description="HD-GYP" evidence="1">
    <location>
        <begin position="105"/>
        <end position="301"/>
    </location>
</feature>
<sequence>MRLEFINNVKEDEVLGRSIFSEEGQVLLKAGMKLTNNYINKLKQIGVLYVYIQDERLEDVLVEDEKLNKLKQTTIRSMSNVMKNVHDFNGKKVKESFKEIEEIIGYIIDVGDVNKSLYDIKTYDNYTYIHSLDTCIMTTFMGMSCGFTENRIKEIGIGAILHDIGKIKVPSKIIKKKGRLTEEEFKEIKKHPIYGKRMLQKNIKITDTITKIVEQHHERVDGKGYPYGLKSSEISPMAKIVCVCDVYDAVSNDRCYRAKFKPNEAYELILSGSGSMFDKDMVQKFRHTFAIYPLGCHIRLSNNKEGYVVSQNAGYPDRPIIRIFNDFLDKDSKIYYELDLLKNPNITIEEIVR</sequence>
<evidence type="ECO:0000259" key="1">
    <source>
        <dbReference type="PROSITE" id="PS51832"/>
    </source>
</evidence>
<dbReference type="PANTHER" id="PTHR43155">
    <property type="entry name" value="CYCLIC DI-GMP PHOSPHODIESTERASE PA4108-RELATED"/>
    <property type="match status" value="1"/>
</dbReference>
<name>A0ABP3UYQ4_9CLOT</name>
<dbReference type="RefSeq" id="WP_343762958.1">
    <property type="nucleotide sequence ID" value="NZ_BAAACG010000013.1"/>
</dbReference>
<dbReference type="EMBL" id="BAAACG010000013">
    <property type="protein sequence ID" value="GAA0745065.1"/>
    <property type="molecule type" value="Genomic_DNA"/>
</dbReference>
<dbReference type="Pfam" id="PF13487">
    <property type="entry name" value="HD_5"/>
    <property type="match status" value="1"/>
</dbReference>
<dbReference type="PROSITE" id="PS51832">
    <property type="entry name" value="HD_GYP"/>
    <property type="match status" value="1"/>
</dbReference>
<evidence type="ECO:0000313" key="2">
    <source>
        <dbReference type="EMBL" id="GAA0745065.1"/>
    </source>
</evidence>
<dbReference type="InterPro" id="IPR003607">
    <property type="entry name" value="HD/PDEase_dom"/>
</dbReference>
<dbReference type="InterPro" id="IPR037522">
    <property type="entry name" value="HD_GYP_dom"/>
</dbReference>
<keyword evidence="3" id="KW-1185">Reference proteome</keyword>
<organism evidence="2 3">
    <name type="scientific">Clostridium oceanicum</name>
    <dbReference type="NCBI Taxonomy" id="1543"/>
    <lineage>
        <taxon>Bacteria</taxon>
        <taxon>Bacillati</taxon>
        <taxon>Bacillota</taxon>
        <taxon>Clostridia</taxon>
        <taxon>Eubacteriales</taxon>
        <taxon>Clostridiaceae</taxon>
        <taxon>Clostridium</taxon>
    </lineage>
</organism>
<evidence type="ECO:0000313" key="3">
    <source>
        <dbReference type="Proteomes" id="UP001501510"/>
    </source>
</evidence>
<dbReference type="Gene3D" id="1.10.3210.10">
    <property type="entry name" value="Hypothetical protein af1432"/>
    <property type="match status" value="1"/>
</dbReference>
<accession>A0ABP3UYQ4</accession>
<comment type="caution">
    <text evidence="2">The sequence shown here is derived from an EMBL/GenBank/DDBJ whole genome shotgun (WGS) entry which is preliminary data.</text>
</comment>
<gene>
    <name evidence="2" type="ORF">GCM10008906_30930</name>
</gene>
<protein>
    <submittedName>
        <fullName evidence="2">HD-GYP domain-containing protein</fullName>
    </submittedName>
</protein>
<dbReference type="SMART" id="SM00471">
    <property type="entry name" value="HDc"/>
    <property type="match status" value="1"/>
</dbReference>
<reference evidence="3" key="1">
    <citation type="journal article" date="2019" name="Int. J. Syst. Evol. Microbiol.">
        <title>The Global Catalogue of Microorganisms (GCM) 10K type strain sequencing project: providing services to taxonomists for standard genome sequencing and annotation.</title>
        <authorList>
            <consortium name="The Broad Institute Genomics Platform"/>
            <consortium name="The Broad Institute Genome Sequencing Center for Infectious Disease"/>
            <person name="Wu L."/>
            <person name="Ma J."/>
        </authorList>
    </citation>
    <scope>NUCLEOTIDE SEQUENCE [LARGE SCALE GENOMIC DNA]</scope>
    <source>
        <strain evidence="3">JCM 1407</strain>
    </source>
</reference>
<dbReference type="SUPFAM" id="SSF109604">
    <property type="entry name" value="HD-domain/PDEase-like"/>
    <property type="match status" value="1"/>
</dbReference>